<dbReference type="Proteomes" id="UP001142055">
    <property type="component" value="Chromosome 4"/>
</dbReference>
<dbReference type="PANTHER" id="PTHR17149:SF4">
    <property type="entry name" value="RH17958P"/>
    <property type="match status" value="1"/>
</dbReference>
<comment type="caution">
    <text evidence="2">The sequence shown here is derived from an EMBL/GenBank/DDBJ whole genome shotgun (WGS) entry which is preliminary data.</text>
</comment>
<reference evidence="2" key="1">
    <citation type="submission" date="2022-12" db="EMBL/GenBank/DDBJ databases">
        <title>Genome assemblies of Blomia tropicalis.</title>
        <authorList>
            <person name="Cui Y."/>
        </authorList>
    </citation>
    <scope>NUCLEOTIDE SEQUENCE</scope>
    <source>
        <tissue evidence="2">Adult mites</tissue>
    </source>
</reference>
<protein>
    <recommendedName>
        <fullName evidence="4">Nuclear protein 1</fullName>
    </recommendedName>
</protein>
<evidence type="ECO:0000313" key="2">
    <source>
        <dbReference type="EMBL" id="KAJ6215538.1"/>
    </source>
</evidence>
<feature type="compositionally biased region" description="Basic and acidic residues" evidence="1">
    <location>
        <begin position="31"/>
        <end position="45"/>
    </location>
</feature>
<gene>
    <name evidence="2" type="ORF">RDWZM_010038</name>
</gene>
<dbReference type="GO" id="GO:0006357">
    <property type="term" value="P:regulation of transcription by RNA polymerase II"/>
    <property type="evidence" value="ECO:0007669"/>
    <property type="project" value="TreeGrafter"/>
</dbReference>
<dbReference type="GO" id="GO:0045786">
    <property type="term" value="P:negative regulation of cell cycle"/>
    <property type="evidence" value="ECO:0007669"/>
    <property type="project" value="TreeGrafter"/>
</dbReference>
<dbReference type="OMA" id="MNTEHNK"/>
<evidence type="ECO:0000313" key="3">
    <source>
        <dbReference type="Proteomes" id="UP001142055"/>
    </source>
</evidence>
<dbReference type="GO" id="GO:0005634">
    <property type="term" value="C:nucleus"/>
    <property type="evidence" value="ECO:0007669"/>
    <property type="project" value="TreeGrafter"/>
</dbReference>
<accession>A0A9Q0LW15</accession>
<dbReference type="EMBL" id="JAPWDV010000004">
    <property type="protein sequence ID" value="KAJ6215538.1"/>
    <property type="molecule type" value="Genomic_DNA"/>
</dbReference>
<dbReference type="Pfam" id="PF10195">
    <property type="entry name" value="Phospho_p8"/>
    <property type="match status" value="1"/>
</dbReference>
<name>A0A9Q0LW15_BLOTA</name>
<dbReference type="InterPro" id="IPR018792">
    <property type="entry name" value="NUPR1-like"/>
</dbReference>
<dbReference type="GO" id="GO:0008285">
    <property type="term" value="P:negative regulation of cell population proliferation"/>
    <property type="evidence" value="ECO:0007669"/>
    <property type="project" value="TreeGrafter"/>
</dbReference>
<evidence type="ECO:0000256" key="1">
    <source>
        <dbReference type="SAM" id="MobiDB-lite"/>
    </source>
</evidence>
<proteinExistence type="predicted"/>
<evidence type="ECO:0008006" key="4">
    <source>
        <dbReference type="Google" id="ProtNLM"/>
    </source>
</evidence>
<dbReference type="AlphaFoldDB" id="A0A9Q0LW15"/>
<dbReference type="PANTHER" id="PTHR17149">
    <property type="entry name" value="NUCLEAR PROTEIN 1 AND 2"/>
    <property type="match status" value="1"/>
</dbReference>
<sequence>MENKSTDQYDYYTFDHDKHMFSGRSGKQRSKRESAVHTNRFDPNGHSRKISTKIRNTERNRTSSNSSKTVNKAQESVIPITVY</sequence>
<keyword evidence="3" id="KW-1185">Reference proteome</keyword>
<organism evidence="2 3">
    <name type="scientific">Blomia tropicalis</name>
    <name type="common">Mite</name>
    <dbReference type="NCBI Taxonomy" id="40697"/>
    <lineage>
        <taxon>Eukaryota</taxon>
        <taxon>Metazoa</taxon>
        <taxon>Ecdysozoa</taxon>
        <taxon>Arthropoda</taxon>
        <taxon>Chelicerata</taxon>
        <taxon>Arachnida</taxon>
        <taxon>Acari</taxon>
        <taxon>Acariformes</taxon>
        <taxon>Sarcoptiformes</taxon>
        <taxon>Astigmata</taxon>
        <taxon>Glycyphagoidea</taxon>
        <taxon>Echimyopodidae</taxon>
        <taxon>Blomia</taxon>
    </lineage>
</organism>
<feature type="region of interest" description="Disordered" evidence="1">
    <location>
        <begin position="18"/>
        <end position="83"/>
    </location>
</feature>